<evidence type="ECO:0000313" key="14">
    <source>
        <dbReference type="Proteomes" id="UP000291591"/>
    </source>
</evidence>
<evidence type="ECO:0000256" key="4">
    <source>
        <dbReference type="ARBA" id="ARBA00013346"/>
    </source>
</evidence>
<reference evidence="13 14" key="1">
    <citation type="submission" date="2019-02" db="EMBL/GenBank/DDBJ databases">
        <title>Sequencing the genomes of 1000 actinobacteria strains.</title>
        <authorList>
            <person name="Klenk H.-P."/>
        </authorList>
    </citation>
    <scope>NUCLEOTIDE SEQUENCE [LARGE SCALE GENOMIC DNA]</scope>
    <source>
        <strain evidence="13 14">DSM 45779</strain>
    </source>
</reference>
<dbReference type="InterPro" id="IPR029063">
    <property type="entry name" value="SAM-dependent_MTases_sf"/>
</dbReference>
<evidence type="ECO:0000256" key="12">
    <source>
        <dbReference type="SAM" id="MobiDB-lite"/>
    </source>
</evidence>
<dbReference type="PANTHER" id="PTHR11579:SF0">
    <property type="entry name" value="PROTEIN-L-ISOASPARTATE(D-ASPARTATE) O-METHYLTRANSFERASE"/>
    <property type="match status" value="1"/>
</dbReference>
<dbReference type="Pfam" id="PF01135">
    <property type="entry name" value="PCMT"/>
    <property type="match status" value="1"/>
</dbReference>
<evidence type="ECO:0000256" key="1">
    <source>
        <dbReference type="ARBA" id="ARBA00004496"/>
    </source>
</evidence>
<keyword evidence="6 13" id="KW-0489">Methyltransferase</keyword>
<protein>
    <recommendedName>
        <fullName evidence="4">Protein-L-isoaspartate O-methyltransferase</fullName>
        <ecNumber evidence="3">2.1.1.77</ecNumber>
    </recommendedName>
    <alternativeName>
        <fullName evidence="11">L-isoaspartyl protein carboxyl methyltransferase</fullName>
    </alternativeName>
    <alternativeName>
        <fullName evidence="9">Protein L-isoaspartyl methyltransferase</fullName>
    </alternativeName>
    <alternativeName>
        <fullName evidence="10">Protein-beta-aspartate methyltransferase</fullName>
    </alternativeName>
</protein>
<dbReference type="PANTHER" id="PTHR11579">
    <property type="entry name" value="PROTEIN-L-ISOASPARTATE O-METHYLTRANSFERASE"/>
    <property type="match status" value="1"/>
</dbReference>
<evidence type="ECO:0000256" key="6">
    <source>
        <dbReference type="ARBA" id="ARBA00022603"/>
    </source>
</evidence>
<name>A0A4V2FR89_PSEST</name>
<dbReference type="InterPro" id="IPR000682">
    <property type="entry name" value="PCMT"/>
</dbReference>
<dbReference type="CDD" id="cd02440">
    <property type="entry name" value="AdoMet_MTases"/>
    <property type="match status" value="1"/>
</dbReference>
<dbReference type="RefSeq" id="WP_130291813.1">
    <property type="nucleotide sequence ID" value="NZ_SHKL01000001.1"/>
</dbReference>
<feature type="region of interest" description="Disordered" evidence="12">
    <location>
        <begin position="368"/>
        <end position="433"/>
    </location>
</feature>
<dbReference type="OrthoDB" id="4035289at2"/>
<evidence type="ECO:0000256" key="10">
    <source>
        <dbReference type="ARBA" id="ARBA00031323"/>
    </source>
</evidence>
<dbReference type="GO" id="GO:0005737">
    <property type="term" value="C:cytoplasm"/>
    <property type="evidence" value="ECO:0007669"/>
    <property type="project" value="UniProtKB-SubCell"/>
</dbReference>
<dbReference type="EMBL" id="SHKL01000001">
    <property type="protein sequence ID" value="RZT87700.1"/>
    <property type="molecule type" value="Genomic_DNA"/>
</dbReference>
<evidence type="ECO:0000256" key="8">
    <source>
        <dbReference type="ARBA" id="ARBA00022691"/>
    </source>
</evidence>
<dbReference type="AlphaFoldDB" id="A0A4V2FR89"/>
<evidence type="ECO:0000313" key="13">
    <source>
        <dbReference type="EMBL" id="RZT87700.1"/>
    </source>
</evidence>
<evidence type="ECO:0000256" key="9">
    <source>
        <dbReference type="ARBA" id="ARBA00030757"/>
    </source>
</evidence>
<feature type="compositionally biased region" description="Basic and acidic residues" evidence="12">
    <location>
        <begin position="379"/>
        <end position="416"/>
    </location>
</feature>
<keyword evidence="5" id="KW-0963">Cytoplasm</keyword>
<keyword evidence="8" id="KW-0949">S-adenosyl-L-methionine</keyword>
<dbReference type="GO" id="GO:0032259">
    <property type="term" value="P:methylation"/>
    <property type="evidence" value="ECO:0007669"/>
    <property type="project" value="UniProtKB-KW"/>
</dbReference>
<organism evidence="13 14">
    <name type="scientific">Pseudonocardia sediminis</name>
    <dbReference type="NCBI Taxonomy" id="1397368"/>
    <lineage>
        <taxon>Bacteria</taxon>
        <taxon>Bacillati</taxon>
        <taxon>Actinomycetota</taxon>
        <taxon>Actinomycetes</taxon>
        <taxon>Pseudonocardiales</taxon>
        <taxon>Pseudonocardiaceae</taxon>
        <taxon>Pseudonocardia</taxon>
    </lineage>
</organism>
<evidence type="ECO:0000256" key="7">
    <source>
        <dbReference type="ARBA" id="ARBA00022679"/>
    </source>
</evidence>
<evidence type="ECO:0000256" key="3">
    <source>
        <dbReference type="ARBA" id="ARBA00011890"/>
    </source>
</evidence>
<sequence length="433" mass="44534">MSQADRARARLVSDLLRDGRVRTPAVRDALASVPRHLFLPDLTPAEAYADEAVAIKVVDGATISSVSQPSMVAIMLEQLAAAPGHRVLEIGAGAGWNAGLLARIVGPSGAVTTVDIDDDLVRDTVRNLDAAGVPGVRAVTADGAAGHPPDAPYDRIELTVGSTDIRPEWVEQLVPGGRLLLPLAVRGSQLSVAFELTAPGRLDSVSVRSCAFIRLRGEGADAAPAAVALAGTGWAVQVAECGGPDPAVIGRALAGPGATADPSPEPGTVTDVWDGLGLWCALADTAVFRLLAIEEPATESDTGRAMFGSGPNRVAVGVAAGDGVAVLMAEPSGGIATFGPAGGVAAARLVGLVRGWVAAGRPHAADLRIRAEMPAPGPRPDDRHGDDRHGDDRHGDDRHGDDRHGDGVVVRTEHARLVLSWPPHAAEQTDARV</sequence>
<comment type="caution">
    <text evidence="13">The sequence shown here is derived from an EMBL/GenBank/DDBJ whole genome shotgun (WGS) entry which is preliminary data.</text>
</comment>
<evidence type="ECO:0000256" key="5">
    <source>
        <dbReference type="ARBA" id="ARBA00022490"/>
    </source>
</evidence>
<keyword evidence="14" id="KW-1185">Reference proteome</keyword>
<comment type="similarity">
    <text evidence="2">Belongs to the methyltransferase superfamily. L-isoaspartyl/D-aspartyl protein methyltransferase family.</text>
</comment>
<dbReference type="EC" id="2.1.1.77" evidence="3"/>
<comment type="subcellular location">
    <subcellularLocation>
        <location evidence="1">Cytoplasm</location>
    </subcellularLocation>
</comment>
<dbReference type="Proteomes" id="UP000291591">
    <property type="component" value="Unassembled WGS sequence"/>
</dbReference>
<keyword evidence="7 13" id="KW-0808">Transferase</keyword>
<evidence type="ECO:0000256" key="2">
    <source>
        <dbReference type="ARBA" id="ARBA00005369"/>
    </source>
</evidence>
<gene>
    <name evidence="13" type="ORF">EV383_4626</name>
</gene>
<accession>A0A4V2FR89</accession>
<proteinExistence type="inferred from homology"/>
<dbReference type="SUPFAM" id="SSF53335">
    <property type="entry name" value="S-adenosyl-L-methionine-dependent methyltransferases"/>
    <property type="match status" value="1"/>
</dbReference>
<dbReference type="GO" id="GO:0004719">
    <property type="term" value="F:protein-L-isoaspartate (D-aspartate) O-methyltransferase activity"/>
    <property type="evidence" value="ECO:0007669"/>
    <property type="project" value="UniProtKB-EC"/>
</dbReference>
<evidence type="ECO:0000256" key="11">
    <source>
        <dbReference type="ARBA" id="ARBA00031350"/>
    </source>
</evidence>
<dbReference type="Gene3D" id="3.40.50.150">
    <property type="entry name" value="Vaccinia Virus protein VP39"/>
    <property type="match status" value="1"/>
</dbReference>